<gene>
    <name evidence="2" type="ORF">SDC9_186725</name>
</gene>
<dbReference type="CDD" id="cd02142">
    <property type="entry name" value="McbC_SagB-like_oxidoreductase"/>
    <property type="match status" value="1"/>
</dbReference>
<evidence type="ECO:0000259" key="1">
    <source>
        <dbReference type="Pfam" id="PF00881"/>
    </source>
</evidence>
<protein>
    <recommendedName>
        <fullName evidence="1">Nitroreductase domain-containing protein</fullName>
    </recommendedName>
</protein>
<comment type="caution">
    <text evidence="2">The sequence shown here is derived from an EMBL/GenBank/DDBJ whole genome shotgun (WGS) entry which is preliminary data.</text>
</comment>
<accession>A0A645HJP3</accession>
<dbReference type="EMBL" id="VSSQ01094872">
    <property type="protein sequence ID" value="MPN39197.1"/>
    <property type="molecule type" value="Genomic_DNA"/>
</dbReference>
<dbReference type="GO" id="GO:0016491">
    <property type="term" value="F:oxidoreductase activity"/>
    <property type="evidence" value="ECO:0007669"/>
    <property type="project" value="InterPro"/>
</dbReference>
<dbReference type="InterPro" id="IPR029479">
    <property type="entry name" value="Nitroreductase"/>
</dbReference>
<sequence length="117" mass="13137">MPLEHQIGLVRELPDLWDHVNKAAHMQLFASRCNVLFLWTSLPYRTEWRYGHASAKVIALDLGHICQNLYLACEAIGYGTCAIAAYDQKASDQLLGVDGKDEFTVYLAPVGKQKTRS</sequence>
<evidence type="ECO:0000313" key="2">
    <source>
        <dbReference type="EMBL" id="MPN39197.1"/>
    </source>
</evidence>
<feature type="domain" description="Nitroreductase" evidence="1">
    <location>
        <begin position="21"/>
        <end position="112"/>
    </location>
</feature>
<proteinExistence type="predicted"/>
<dbReference type="InterPro" id="IPR000415">
    <property type="entry name" value="Nitroreductase-like"/>
</dbReference>
<name>A0A645HJP3_9ZZZZ</name>
<dbReference type="Pfam" id="PF00881">
    <property type="entry name" value="Nitroreductase"/>
    <property type="match status" value="1"/>
</dbReference>
<dbReference type="Gene3D" id="3.40.109.10">
    <property type="entry name" value="NADH Oxidase"/>
    <property type="match status" value="1"/>
</dbReference>
<organism evidence="2">
    <name type="scientific">bioreactor metagenome</name>
    <dbReference type="NCBI Taxonomy" id="1076179"/>
    <lineage>
        <taxon>unclassified sequences</taxon>
        <taxon>metagenomes</taxon>
        <taxon>ecological metagenomes</taxon>
    </lineage>
</organism>
<dbReference type="AlphaFoldDB" id="A0A645HJP3"/>
<reference evidence="2" key="1">
    <citation type="submission" date="2019-08" db="EMBL/GenBank/DDBJ databases">
        <authorList>
            <person name="Kucharzyk K."/>
            <person name="Murdoch R.W."/>
            <person name="Higgins S."/>
            <person name="Loffler F."/>
        </authorList>
    </citation>
    <scope>NUCLEOTIDE SEQUENCE</scope>
</reference>
<dbReference type="PANTHER" id="PTHR43745">
    <property type="entry name" value="NITROREDUCTASE MJ1384-RELATED"/>
    <property type="match status" value="1"/>
</dbReference>
<dbReference type="InterPro" id="IPR052544">
    <property type="entry name" value="Bacteriocin_Proc_Enz"/>
</dbReference>
<dbReference type="PANTHER" id="PTHR43745:SF2">
    <property type="entry name" value="NITROREDUCTASE MJ1384-RELATED"/>
    <property type="match status" value="1"/>
</dbReference>
<dbReference type="SUPFAM" id="SSF55469">
    <property type="entry name" value="FMN-dependent nitroreductase-like"/>
    <property type="match status" value="1"/>
</dbReference>